<comment type="pathway">
    <text evidence="8 14">Sulfur metabolism; hydrogen sulfide biosynthesis; sulfite from sulfate.</text>
</comment>
<evidence type="ECO:0000256" key="7">
    <source>
        <dbReference type="ARBA" id="ARBA00024298"/>
    </source>
</evidence>
<evidence type="ECO:0000256" key="6">
    <source>
        <dbReference type="ARBA" id="ARBA00023014"/>
    </source>
</evidence>
<feature type="binding site" evidence="14">
    <location>
        <position position="201"/>
    </location>
    <ligand>
        <name>[4Fe-4S] cluster</name>
        <dbReference type="ChEBI" id="CHEBI:49883"/>
    </ligand>
</feature>
<dbReference type="InterPro" id="IPR014729">
    <property type="entry name" value="Rossmann-like_a/b/a_fold"/>
</dbReference>
<comment type="similarity">
    <text evidence="1 14">Belongs to the PAPS reductase family. CysH subfamily.</text>
</comment>
<evidence type="ECO:0000256" key="9">
    <source>
        <dbReference type="ARBA" id="ARBA00024386"/>
    </source>
</evidence>
<keyword evidence="5 14" id="KW-0408">Iron</keyword>
<organism evidence="16 17">
    <name type="scientific">Pollutimonas subterranea</name>
    <dbReference type="NCBI Taxonomy" id="2045210"/>
    <lineage>
        <taxon>Bacteria</taxon>
        <taxon>Pseudomonadati</taxon>
        <taxon>Pseudomonadota</taxon>
        <taxon>Betaproteobacteria</taxon>
        <taxon>Burkholderiales</taxon>
        <taxon>Alcaligenaceae</taxon>
        <taxon>Pollutimonas</taxon>
    </lineage>
</organism>
<dbReference type="NCBIfam" id="TIGR00434">
    <property type="entry name" value="cysH"/>
    <property type="match status" value="1"/>
</dbReference>
<comment type="caution">
    <text evidence="16">The sequence shown here is derived from an EMBL/GenBank/DDBJ whole genome shotgun (WGS) entry which is preliminary data.</text>
</comment>
<comment type="cofactor">
    <cofactor evidence="14">
        <name>[4Fe-4S] cluster</name>
        <dbReference type="ChEBI" id="CHEBI:49883"/>
    </cofactor>
    <text evidence="14">Binds 1 [4Fe-4S] cluster per subunit.</text>
</comment>
<dbReference type="GO" id="GO:0004604">
    <property type="term" value="F:phosphoadenylyl-sulfate reductase (thioredoxin) activity"/>
    <property type="evidence" value="ECO:0007669"/>
    <property type="project" value="UniProtKB-UniRule"/>
</dbReference>
<dbReference type="GO" id="GO:0051539">
    <property type="term" value="F:4 iron, 4 sulfur cluster binding"/>
    <property type="evidence" value="ECO:0007669"/>
    <property type="project" value="UniProtKB-UniRule"/>
</dbReference>
<feature type="domain" description="Phosphoadenosine phosphosulphate reductase" evidence="15">
    <location>
        <begin position="33"/>
        <end position="207"/>
    </location>
</feature>
<dbReference type="GO" id="GO:0005737">
    <property type="term" value="C:cytoplasm"/>
    <property type="evidence" value="ECO:0007669"/>
    <property type="project" value="UniProtKB-SubCell"/>
</dbReference>
<evidence type="ECO:0000256" key="2">
    <source>
        <dbReference type="ARBA" id="ARBA00022490"/>
    </source>
</evidence>
<dbReference type="PIRSF" id="PIRSF000857">
    <property type="entry name" value="PAPS_reductase"/>
    <property type="match status" value="1"/>
</dbReference>
<evidence type="ECO:0000256" key="12">
    <source>
        <dbReference type="ARBA" id="ARBA00032041"/>
    </source>
</evidence>
<feature type="active site" description="Nucleophile; cysteine thiosulfonate intermediate" evidence="14">
    <location>
        <position position="229"/>
    </location>
</feature>
<dbReference type="GO" id="GO:0043866">
    <property type="term" value="F:adenylyl-sulfate reductase (thioredoxin) activity"/>
    <property type="evidence" value="ECO:0007669"/>
    <property type="project" value="UniProtKB-EC"/>
</dbReference>
<dbReference type="PANTHER" id="PTHR46482:SF9">
    <property type="entry name" value="5'-ADENYLYLSULFATE REDUCTASE 1, CHLOROPLASTIC"/>
    <property type="match status" value="1"/>
</dbReference>
<reference evidence="16 17" key="1">
    <citation type="submission" date="2017-10" db="EMBL/GenBank/DDBJ databases">
        <title>Two draft genome sequences of Pusillimonas sp. strains isolated from a nitrate- and radionuclide-contaminated groundwater in Russia.</title>
        <authorList>
            <person name="Grouzdev D.S."/>
            <person name="Tourova T.P."/>
            <person name="Goeva M.A."/>
            <person name="Babich T.L."/>
            <person name="Sokolova D.S."/>
            <person name="Abdullin R."/>
            <person name="Poltaraus A.B."/>
            <person name="Toshchakov S.V."/>
            <person name="Nazina T.N."/>
        </authorList>
    </citation>
    <scope>NUCLEOTIDE SEQUENCE [LARGE SCALE GENOMIC DNA]</scope>
    <source>
        <strain evidence="16 17">JR1/69-3-13</strain>
    </source>
</reference>
<name>A0A2N4U2M8_9BURK</name>
<evidence type="ECO:0000256" key="10">
    <source>
        <dbReference type="ARBA" id="ARBA00029514"/>
    </source>
</evidence>
<evidence type="ECO:0000259" key="15">
    <source>
        <dbReference type="Pfam" id="PF01507"/>
    </source>
</evidence>
<dbReference type="SUPFAM" id="SSF52402">
    <property type="entry name" value="Adenine nucleotide alpha hydrolases-like"/>
    <property type="match status" value="1"/>
</dbReference>
<feature type="binding site" evidence="14">
    <location>
        <position position="118"/>
    </location>
    <ligand>
        <name>[4Fe-4S] cluster</name>
        <dbReference type="ChEBI" id="CHEBI:49883"/>
    </ligand>
</feature>
<dbReference type="AlphaFoldDB" id="A0A2N4U2M8"/>
<dbReference type="GO" id="GO:0046872">
    <property type="term" value="F:metal ion binding"/>
    <property type="evidence" value="ECO:0007669"/>
    <property type="project" value="UniProtKB-KW"/>
</dbReference>
<gene>
    <name evidence="14" type="primary">cysH</name>
    <name evidence="16" type="ORF">CR159_13220</name>
</gene>
<proteinExistence type="inferred from homology"/>
<dbReference type="InterPro" id="IPR011798">
    <property type="entry name" value="APS_reductase"/>
</dbReference>
<dbReference type="PANTHER" id="PTHR46482">
    <property type="entry name" value="5'-ADENYLYLSULFATE REDUCTASE 3, CHLOROPLASTIC"/>
    <property type="match status" value="1"/>
</dbReference>
<evidence type="ECO:0000256" key="13">
    <source>
        <dbReference type="ARBA" id="ARBA00048441"/>
    </source>
</evidence>
<dbReference type="GO" id="GO:0019344">
    <property type="term" value="P:cysteine biosynthetic process"/>
    <property type="evidence" value="ECO:0007669"/>
    <property type="project" value="InterPro"/>
</dbReference>
<dbReference type="CDD" id="cd23945">
    <property type="entry name" value="PAPS_reductase"/>
    <property type="match status" value="1"/>
</dbReference>
<dbReference type="Pfam" id="PF01507">
    <property type="entry name" value="PAPS_reduct"/>
    <property type="match status" value="1"/>
</dbReference>
<keyword evidence="17" id="KW-1185">Reference proteome</keyword>
<dbReference type="GO" id="GO:0070814">
    <property type="term" value="P:hydrogen sulfide biosynthetic process"/>
    <property type="evidence" value="ECO:0007669"/>
    <property type="project" value="UniProtKB-UniRule"/>
</dbReference>
<dbReference type="GO" id="GO:0019379">
    <property type="term" value="P:sulfate assimilation, phosphoadenylyl sulfate reduction by phosphoadenylyl-sulfate reductase (thioredoxin)"/>
    <property type="evidence" value="ECO:0007669"/>
    <property type="project" value="UniProtKB-UniRule"/>
</dbReference>
<feature type="binding site" evidence="14">
    <location>
        <position position="204"/>
    </location>
    <ligand>
        <name>[4Fe-4S] cluster</name>
        <dbReference type="ChEBI" id="CHEBI:49883"/>
    </ligand>
</feature>
<keyword evidence="3 14" id="KW-0479">Metal-binding</keyword>
<dbReference type="EMBL" id="PDNW01000011">
    <property type="protein sequence ID" value="PLC49268.1"/>
    <property type="molecule type" value="Genomic_DNA"/>
</dbReference>
<dbReference type="HAMAP" id="MF_00063">
    <property type="entry name" value="CysH"/>
    <property type="match status" value="1"/>
</dbReference>
<evidence type="ECO:0000256" key="3">
    <source>
        <dbReference type="ARBA" id="ARBA00022723"/>
    </source>
</evidence>
<comment type="catalytic activity">
    <reaction evidence="13 14">
        <text>[thioredoxin]-disulfide + sulfite + AMP + 2 H(+) = adenosine 5'-phosphosulfate + [thioredoxin]-dithiol</text>
        <dbReference type="Rhea" id="RHEA:21976"/>
        <dbReference type="Rhea" id="RHEA-COMP:10698"/>
        <dbReference type="Rhea" id="RHEA-COMP:10700"/>
        <dbReference type="ChEBI" id="CHEBI:15378"/>
        <dbReference type="ChEBI" id="CHEBI:17359"/>
        <dbReference type="ChEBI" id="CHEBI:29950"/>
        <dbReference type="ChEBI" id="CHEBI:50058"/>
        <dbReference type="ChEBI" id="CHEBI:58243"/>
        <dbReference type="ChEBI" id="CHEBI:456215"/>
        <dbReference type="EC" id="1.8.4.10"/>
    </reaction>
</comment>
<feature type="binding site" evidence="14">
    <location>
        <position position="119"/>
    </location>
    <ligand>
        <name>[4Fe-4S] cluster</name>
        <dbReference type="ChEBI" id="CHEBI:49883"/>
    </ligand>
</feature>
<accession>A0A2N4U2M8</accession>
<dbReference type="InterPro" id="IPR004511">
    <property type="entry name" value="PAPS/APS_Rdtase"/>
</dbReference>
<sequence length="239" mass="26715">MSTLHPPPDFDTRHSWRLLLETLEAISARHADAVFASSFGAEDMLLTHAIFESGVPIQVFTLDTGRLPAETVAMIDVVKQRYGVAIQVLKPDESAVQAHVAKHGEFGFYESVELRKACCAIRKVQPLRLALKGRSAWLTGQRREQSLTRADLADAEYDNVFGLQKYNPLAAWTDTEVWSMIRAMAIPYNPLHDKGYPSIGCEPCTRALRPGEDLRAGRWWWEQKLSKECGLHAGNLPGS</sequence>
<dbReference type="NCBIfam" id="NF002537">
    <property type="entry name" value="PRK02090.1"/>
    <property type="match status" value="1"/>
</dbReference>
<keyword evidence="2 14" id="KW-0963">Cytoplasm</keyword>
<keyword evidence="4 14" id="KW-0560">Oxidoreductase</keyword>
<evidence type="ECO:0000313" key="17">
    <source>
        <dbReference type="Proteomes" id="UP000234190"/>
    </source>
</evidence>
<keyword evidence="6 14" id="KW-0411">Iron-sulfur</keyword>
<comment type="subcellular location">
    <subcellularLocation>
        <location evidence="14">Cytoplasm</location>
    </subcellularLocation>
</comment>
<comment type="function">
    <text evidence="7 14">Catalyzes the formation of sulfite from adenosine 5'-phosphosulfate (APS) using thioredoxin as an electron donor.</text>
</comment>
<evidence type="ECO:0000256" key="1">
    <source>
        <dbReference type="ARBA" id="ARBA00009732"/>
    </source>
</evidence>
<evidence type="ECO:0000256" key="5">
    <source>
        <dbReference type="ARBA" id="ARBA00023004"/>
    </source>
</evidence>
<dbReference type="EC" id="1.8.4.10" evidence="9 14"/>
<evidence type="ECO:0000256" key="4">
    <source>
        <dbReference type="ARBA" id="ARBA00023002"/>
    </source>
</evidence>
<dbReference type="Proteomes" id="UP000234190">
    <property type="component" value="Unassembled WGS sequence"/>
</dbReference>
<dbReference type="NCBIfam" id="TIGR02055">
    <property type="entry name" value="APS_reductase"/>
    <property type="match status" value="1"/>
</dbReference>
<dbReference type="Gene3D" id="3.40.50.620">
    <property type="entry name" value="HUPs"/>
    <property type="match status" value="1"/>
</dbReference>
<dbReference type="InterPro" id="IPR002500">
    <property type="entry name" value="PAPS_reduct_dom"/>
</dbReference>
<evidence type="ECO:0000256" key="11">
    <source>
        <dbReference type="ARBA" id="ARBA00030894"/>
    </source>
</evidence>
<evidence type="ECO:0000313" key="16">
    <source>
        <dbReference type="EMBL" id="PLC49268.1"/>
    </source>
</evidence>
<evidence type="ECO:0000256" key="8">
    <source>
        <dbReference type="ARBA" id="ARBA00024327"/>
    </source>
</evidence>
<dbReference type="OrthoDB" id="9794018at2"/>
<protein>
    <recommendedName>
        <fullName evidence="10 14">Adenosine 5'-phosphosulfate reductase</fullName>
        <shortName evidence="14">APS reductase</shortName>
        <ecNumber evidence="9 14">1.8.4.10</ecNumber>
    </recommendedName>
    <alternativeName>
        <fullName evidence="12 14">5'-adenylylsulfate reductase</fullName>
    </alternativeName>
    <alternativeName>
        <fullName evidence="11 14">Thioredoxin-dependent 5'-adenylylsulfate reductase</fullName>
    </alternativeName>
</protein>
<evidence type="ECO:0000256" key="14">
    <source>
        <dbReference type="HAMAP-Rule" id="MF_00063"/>
    </source>
</evidence>